<protein>
    <submittedName>
        <fullName evidence="8">MFS transporter</fullName>
    </submittedName>
</protein>
<evidence type="ECO:0000313" key="8">
    <source>
        <dbReference type="EMBL" id="MFC4024902.1"/>
    </source>
</evidence>
<evidence type="ECO:0000259" key="7">
    <source>
        <dbReference type="PROSITE" id="PS50850"/>
    </source>
</evidence>
<feature type="transmembrane region" description="Helical" evidence="6">
    <location>
        <begin position="303"/>
        <end position="321"/>
    </location>
</feature>
<gene>
    <name evidence="8" type="ORF">ACFOUV_13950</name>
</gene>
<sequence>MASKNFFQKFYYGWVIVMIAGLGVFFSGPGQTYSNSAFIDQYINDFGWSRSQVSGMYSAATLVAGVAMIFIGRFIDRFGQRAMMVTIGTLFGIACLFNSMVSSMWMLTVGFFLIRLLGQGSMTLVPNTLVAQWFVKKRGVAFSIMTLGSFSSAMLFPIINTWLIDTWDWRFAWQFWGILLLVVFVPIALFGVRNKPEEMGLVPDGFSAEKKTKDKPGSGFKDKEAEQDWTLKEARRTKAFWAILICVGIPAMVNTGITFHIISIFGSNGLSPEIAAMVLSLMAVVGIPMSFVSGYVTDKVQTNYLLVAIFLIEIILLLMLLVTSNFWMGVVFGTVWGLSNGLERISINVIWPNYFGRKYIGSINGVGVTMTVVGSSLGPLPFGIGYDIFQSYTPVLLVTLIFPVIGVVCSLIAKKPDKSQLASESRS</sequence>
<dbReference type="InterPro" id="IPR011701">
    <property type="entry name" value="MFS"/>
</dbReference>
<feature type="transmembrane region" description="Helical" evidence="6">
    <location>
        <begin position="171"/>
        <end position="192"/>
    </location>
</feature>
<feature type="transmembrane region" description="Helical" evidence="6">
    <location>
        <begin position="239"/>
        <end position="262"/>
    </location>
</feature>
<dbReference type="Gene3D" id="1.20.1250.20">
    <property type="entry name" value="MFS general substrate transporter like domains"/>
    <property type="match status" value="1"/>
</dbReference>
<accession>A0ABV8H1U0</accession>
<feature type="transmembrane region" description="Helical" evidence="6">
    <location>
        <begin position="359"/>
        <end position="380"/>
    </location>
</feature>
<feature type="transmembrane region" description="Helical" evidence="6">
    <location>
        <begin position="274"/>
        <end position="296"/>
    </location>
</feature>
<dbReference type="EMBL" id="JBHSAO010000010">
    <property type="protein sequence ID" value="MFC4024902.1"/>
    <property type="molecule type" value="Genomic_DNA"/>
</dbReference>
<keyword evidence="5 6" id="KW-0472">Membrane</keyword>
<dbReference type="Proteomes" id="UP001595772">
    <property type="component" value="Unassembled WGS sequence"/>
</dbReference>
<dbReference type="InterPro" id="IPR050327">
    <property type="entry name" value="Proton-linked_MCT"/>
</dbReference>
<dbReference type="CDD" id="cd17355">
    <property type="entry name" value="MFS_YcxA_like"/>
    <property type="match status" value="1"/>
</dbReference>
<evidence type="ECO:0000256" key="2">
    <source>
        <dbReference type="ARBA" id="ARBA00022448"/>
    </source>
</evidence>
<comment type="caution">
    <text evidence="8">The sequence shown here is derived from an EMBL/GenBank/DDBJ whole genome shotgun (WGS) entry which is preliminary data.</text>
</comment>
<dbReference type="InterPro" id="IPR020846">
    <property type="entry name" value="MFS_dom"/>
</dbReference>
<name>A0ABV8H1U0_9BACI</name>
<dbReference type="PROSITE" id="PS50850">
    <property type="entry name" value="MFS"/>
    <property type="match status" value="1"/>
</dbReference>
<evidence type="ECO:0000256" key="1">
    <source>
        <dbReference type="ARBA" id="ARBA00004651"/>
    </source>
</evidence>
<dbReference type="PANTHER" id="PTHR11360">
    <property type="entry name" value="MONOCARBOXYLATE TRANSPORTER"/>
    <property type="match status" value="1"/>
</dbReference>
<proteinExistence type="predicted"/>
<evidence type="ECO:0000256" key="5">
    <source>
        <dbReference type="ARBA" id="ARBA00023136"/>
    </source>
</evidence>
<evidence type="ECO:0000256" key="6">
    <source>
        <dbReference type="SAM" id="Phobius"/>
    </source>
</evidence>
<keyword evidence="9" id="KW-1185">Reference proteome</keyword>
<dbReference type="RefSeq" id="WP_379497398.1">
    <property type="nucleotide sequence ID" value="NZ_JBHSAO010000010.1"/>
</dbReference>
<feature type="transmembrane region" description="Helical" evidence="6">
    <location>
        <begin position="107"/>
        <end position="127"/>
    </location>
</feature>
<evidence type="ECO:0000256" key="4">
    <source>
        <dbReference type="ARBA" id="ARBA00022989"/>
    </source>
</evidence>
<feature type="transmembrane region" description="Helical" evidence="6">
    <location>
        <begin position="139"/>
        <end position="159"/>
    </location>
</feature>
<dbReference type="PANTHER" id="PTHR11360:SF308">
    <property type="entry name" value="BLL3089 PROTEIN"/>
    <property type="match status" value="1"/>
</dbReference>
<dbReference type="InterPro" id="IPR036259">
    <property type="entry name" value="MFS_trans_sf"/>
</dbReference>
<feature type="domain" description="Major facilitator superfamily (MFS) profile" evidence="7">
    <location>
        <begin position="16"/>
        <end position="418"/>
    </location>
</feature>
<evidence type="ECO:0000313" key="9">
    <source>
        <dbReference type="Proteomes" id="UP001595772"/>
    </source>
</evidence>
<evidence type="ECO:0000256" key="3">
    <source>
        <dbReference type="ARBA" id="ARBA00022692"/>
    </source>
</evidence>
<feature type="transmembrane region" description="Helical" evidence="6">
    <location>
        <begin position="327"/>
        <end position="347"/>
    </location>
</feature>
<reference evidence="9" key="1">
    <citation type="journal article" date="2019" name="Int. J. Syst. Evol. Microbiol.">
        <title>The Global Catalogue of Microorganisms (GCM) 10K type strain sequencing project: providing services to taxonomists for standard genome sequencing and annotation.</title>
        <authorList>
            <consortium name="The Broad Institute Genomics Platform"/>
            <consortium name="The Broad Institute Genome Sequencing Center for Infectious Disease"/>
            <person name="Wu L."/>
            <person name="Ma J."/>
        </authorList>
    </citation>
    <scope>NUCLEOTIDE SEQUENCE [LARGE SCALE GENOMIC DNA]</scope>
    <source>
        <strain evidence="9">IBRC-M 10703</strain>
    </source>
</reference>
<comment type="subcellular location">
    <subcellularLocation>
        <location evidence="1">Cell membrane</location>
        <topology evidence="1">Multi-pass membrane protein</topology>
    </subcellularLocation>
</comment>
<feature type="transmembrane region" description="Helical" evidence="6">
    <location>
        <begin position="82"/>
        <end position="101"/>
    </location>
</feature>
<feature type="transmembrane region" description="Helical" evidence="6">
    <location>
        <begin position="392"/>
        <end position="413"/>
    </location>
</feature>
<feature type="transmembrane region" description="Helical" evidence="6">
    <location>
        <begin position="54"/>
        <end position="75"/>
    </location>
</feature>
<keyword evidence="2" id="KW-0813">Transport</keyword>
<feature type="transmembrane region" description="Helical" evidence="6">
    <location>
        <begin position="12"/>
        <end position="34"/>
    </location>
</feature>
<dbReference type="SUPFAM" id="SSF103473">
    <property type="entry name" value="MFS general substrate transporter"/>
    <property type="match status" value="1"/>
</dbReference>
<dbReference type="Pfam" id="PF07690">
    <property type="entry name" value="MFS_1"/>
    <property type="match status" value="1"/>
</dbReference>
<keyword evidence="4 6" id="KW-1133">Transmembrane helix</keyword>
<keyword evidence="3 6" id="KW-0812">Transmembrane</keyword>
<organism evidence="8 9">
    <name type="scientific">Oceanobacillus longus</name>
    <dbReference type="NCBI Taxonomy" id="930120"/>
    <lineage>
        <taxon>Bacteria</taxon>
        <taxon>Bacillati</taxon>
        <taxon>Bacillota</taxon>
        <taxon>Bacilli</taxon>
        <taxon>Bacillales</taxon>
        <taxon>Bacillaceae</taxon>
        <taxon>Oceanobacillus</taxon>
    </lineage>
</organism>